<reference evidence="8 9" key="1">
    <citation type="submission" date="2020-01" db="EMBL/GenBank/DDBJ databases">
        <title>Spongiivirga citrea KCTC 32990T.</title>
        <authorList>
            <person name="Wang G."/>
        </authorList>
    </citation>
    <scope>NUCLEOTIDE SEQUENCE [LARGE SCALE GENOMIC DNA]</scope>
    <source>
        <strain evidence="8 9">KCTC 32990</strain>
    </source>
</reference>
<evidence type="ECO:0000256" key="5">
    <source>
        <dbReference type="SAM" id="MobiDB-lite"/>
    </source>
</evidence>
<dbReference type="InterPro" id="IPR001179">
    <property type="entry name" value="PPIase_FKBP_dom"/>
</dbReference>
<dbReference type="Gene3D" id="3.10.50.40">
    <property type="match status" value="1"/>
</dbReference>
<sequence>MNFKSVFGALVLVLFFAAACNNDDDNGPTSIPLRDQAEQYVVDNDSIVEFLQTHFYELDAEGEIVFDTIAGDNAGRTPLFTQVETKVIETDEVDFNLYILTVRQGSESEGNDIRVTDSTLVTYRGRLLDNTQFDRAINPIWFDLTGVIRGFSTSFSEFTAGNGISETNDDGTVTFADFAQGAVFIPSGLGYFERAQPGIPFYSPLSFTFKIFKLEETDHDNDGIPSYMEDLDNNENPFDDDTDGDTGPNYLDADDDGDGTLTRDEIVVNEDGTITFTDTDGDGTPDYLDNRNDN</sequence>
<feature type="region of interest" description="Disordered" evidence="5">
    <location>
        <begin position="222"/>
        <end position="294"/>
    </location>
</feature>
<dbReference type="PROSITE" id="PS51257">
    <property type="entry name" value="PROKAR_LIPOPROTEIN"/>
    <property type="match status" value="1"/>
</dbReference>
<evidence type="ECO:0000313" key="9">
    <source>
        <dbReference type="Proteomes" id="UP000474296"/>
    </source>
</evidence>
<dbReference type="SUPFAM" id="SSF54534">
    <property type="entry name" value="FKBP-like"/>
    <property type="match status" value="1"/>
</dbReference>
<feature type="signal peptide" evidence="6">
    <location>
        <begin position="1"/>
        <end position="19"/>
    </location>
</feature>
<dbReference type="GO" id="GO:0003755">
    <property type="term" value="F:peptidyl-prolyl cis-trans isomerase activity"/>
    <property type="evidence" value="ECO:0007669"/>
    <property type="project" value="UniProtKB-KW"/>
</dbReference>
<keyword evidence="4" id="KW-0413">Isomerase</keyword>
<proteinExistence type="predicted"/>
<protein>
    <recommendedName>
        <fullName evidence="2 4">peptidylprolyl isomerase</fullName>
        <ecNumber evidence="2 4">5.2.1.8</ecNumber>
    </recommendedName>
</protein>
<keyword evidence="6" id="KW-0732">Signal</keyword>
<feature type="compositionally biased region" description="Low complexity" evidence="5">
    <location>
        <begin position="271"/>
        <end position="286"/>
    </location>
</feature>
<dbReference type="RefSeq" id="WP_164029078.1">
    <property type="nucleotide sequence ID" value="NZ_JAABOQ010000001.1"/>
</dbReference>
<feature type="compositionally biased region" description="Acidic residues" evidence="5">
    <location>
        <begin position="229"/>
        <end position="244"/>
    </location>
</feature>
<keyword evidence="9" id="KW-1185">Reference proteome</keyword>
<dbReference type="EMBL" id="JAABOQ010000001">
    <property type="protein sequence ID" value="NER15810.1"/>
    <property type="molecule type" value="Genomic_DNA"/>
</dbReference>
<name>A0A6M0CPG2_9FLAO</name>
<evidence type="ECO:0000256" key="4">
    <source>
        <dbReference type="PROSITE-ProRule" id="PRU00277"/>
    </source>
</evidence>
<dbReference type="Proteomes" id="UP000474296">
    <property type="component" value="Unassembled WGS sequence"/>
</dbReference>
<evidence type="ECO:0000256" key="3">
    <source>
        <dbReference type="ARBA" id="ARBA00023110"/>
    </source>
</evidence>
<dbReference type="PROSITE" id="PS50059">
    <property type="entry name" value="FKBP_PPIASE"/>
    <property type="match status" value="1"/>
</dbReference>
<evidence type="ECO:0000256" key="6">
    <source>
        <dbReference type="SAM" id="SignalP"/>
    </source>
</evidence>
<keyword evidence="3 4" id="KW-0697">Rotamase</keyword>
<comment type="catalytic activity">
    <reaction evidence="1 4">
        <text>[protein]-peptidylproline (omega=180) = [protein]-peptidylproline (omega=0)</text>
        <dbReference type="Rhea" id="RHEA:16237"/>
        <dbReference type="Rhea" id="RHEA-COMP:10747"/>
        <dbReference type="Rhea" id="RHEA-COMP:10748"/>
        <dbReference type="ChEBI" id="CHEBI:83833"/>
        <dbReference type="ChEBI" id="CHEBI:83834"/>
        <dbReference type="EC" id="5.2.1.8"/>
    </reaction>
</comment>
<evidence type="ECO:0000259" key="7">
    <source>
        <dbReference type="PROSITE" id="PS50059"/>
    </source>
</evidence>
<evidence type="ECO:0000256" key="1">
    <source>
        <dbReference type="ARBA" id="ARBA00000971"/>
    </source>
</evidence>
<organism evidence="8 9">
    <name type="scientific">Spongiivirga citrea</name>
    <dbReference type="NCBI Taxonomy" id="1481457"/>
    <lineage>
        <taxon>Bacteria</taxon>
        <taxon>Pseudomonadati</taxon>
        <taxon>Bacteroidota</taxon>
        <taxon>Flavobacteriia</taxon>
        <taxon>Flavobacteriales</taxon>
        <taxon>Flavobacteriaceae</taxon>
        <taxon>Spongiivirga</taxon>
    </lineage>
</organism>
<feature type="chain" id="PRO_5026693882" description="peptidylprolyl isomerase" evidence="6">
    <location>
        <begin position="20"/>
        <end position="294"/>
    </location>
</feature>
<feature type="domain" description="PPIase FKBP-type" evidence="7">
    <location>
        <begin position="116"/>
        <end position="215"/>
    </location>
</feature>
<dbReference type="AlphaFoldDB" id="A0A6M0CPG2"/>
<comment type="caution">
    <text evidence="8">The sequence shown here is derived from an EMBL/GenBank/DDBJ whole genome shotgun (WGS) entry which is preliminary data.</text>
</comment>
<evidence type="ECO:0000313" key="8">
    <source>
        <dbReference type="EMBL" id="NER15810.1"/>
    </source>
</evidence>
<evidence type="ECO:0000256" key="2">
    <source>
        <dbReference type="ARBA" id="ARBA00013194"/>
    </source>
</evidence>
<gene>
    <name evidence="8" type="ORF">GWK10_01230</name>
</gene>
<accession>A0A6M0CPG2</accession>
<dbReference type="EC" id="5.2.1.8" evidence="2 4"/>
<dbReference type="InterPro" id="IPR046357">
    <property type="entry name" value="PPIase_dom_sf"/>
</dbReference>